<feature type="non-terminal residue" evidence="2">
    <location>
        <position position="1"/>
    </location>
</feature>
<reference evidence="2" key="2">
    <citation type="journal article" date="2014" name="ISME J.">
        <title>Microbial stratification in low pH oxic and suboxic macroscopic growths along an acid mine drainage.</title>
        <authorList>
            <person name="Mendez-Garcia C."/>
            <person name="Mesa V."/>
            <person name="Sprenger R.R."/>
            <person name="Richter M."/>
            <person name="Diez M.S."/>
            <person name="Solano J."/>
            <person name="Bargiela R."/>
            <person name="Golyshina O.V."/>
            <person name="Manteca A."/>
            <person name="Ramos J.L."/>
            <person name="Gallego J.R."/>
            <person name="Llorente I."/>
            <person name="Martins Dos Santos V.A."/>
            <person name="Jensen O.N."/>
            <person name="Pelaez A.I."/>
            <person name="Sanchez J."/>
            <person name="Ferrer M."/>
        </authorList>
    </citation>
    <scope>NUCLEOTIDE SEQUENCE</scope>
</reference>
<name>T1BDV6_9ZZZZ</name>
<dbReference type="Pfam" id="PF01479">
    <property type="entry name" value="S4"/>
    <property type="match status" value="1"/>
</dbReference>
<organism evidence="2">
    <name type="scientific">mine drainage metagenome</name>
    <dbReference type="NCBI Taxonomy" id="410659"/>
    <lineage>
        <taxon>unclassified sequences</taxon>
        <taxon>metagenomes</taxon>
        <taxon>ecological metagenomes</taxon>
    </lineage>
</organism>
<dbReference type="InterPro" id="IPR036986">
    <property type="entry name" value="S4_RNA-bd_sf"/>
</dbReference>
<dbReference type="InterPro" id="IPR002942">
    <property type="entry name" value="S4_RNA-bd"/>
</dbReference>
<gene>
    <name evidence="2" type="ORF">B2A_01068</name>
</gene>
<protein>
    <recommendedName>
        <fullName evidence="1">RNA-binding S4 domain-containing protein</fullName>
    </recommendedName>
</protein>
<reference evidence="2" key="1">
    <citation type="submission" date="2013-08" db="EMBL/GenBank/DDBJ databases">
        <authorList>
            <person name="Mendez C."/>
            <person name="Richter M."/>
            <person name="Ferrer M."/>
            <person name="Sanchez J."/>
        </authorList>
    </citation>
    <scope>NUCLEOTIDE SEQUENCE</scope>
</reference>
<dbReference type="EMBL" id="AUZZ01000807">
    <property type="protein sequence ID" value="EQD66658.1"/>
    <property type="molecule type" value="Genomic_DNA"/>
</dbReference>
<proteinExistence type="predicted"/>
<accession>T1BDV6</accession>
<sequence>LVLVTSGLARSLGEAARLVVQGGVTLDGARVAEWRTPVTPAPGAVLKVGPRHFVRLVRAG</sequence>
<evidence type="ECO:0000259" key="1">
    <source>
        <dbReference type="Pfam" id="PF01479"/>
    </source>
</evidence>
<dbReference type="GO" id="GO:0003723">
    <property type="term" value="F:RNA binding"/>
    <property type="evidence" value="ECO:0007669"/>
    <property type="project" value="InterPro"/>
</dbReference>
<dbReference type="AlphaFoldDB" id="T1BDV6"/>
<comment type="caution">
    <text evidence="2">The sequence shown here is derived from an EMBL/GenBank/DDBJ whole genome shotgun (WGS) entry which is preliminary data.</text>
</comment>
<dbReference type="Gene3D" id="3.10.290.10">
    <property type="entry name" value="RNA-binding S4 domain"/>
    <property type="match status" value="1"/>
</dbReference>
<evidence type="ECO:0000313" key="2">
    <source>
        <dbReference type="EMBL" id="EQD66658.1"/>
    </source>
</evidence>
<dbReference type="SUPFAM" id="SSF55174">
    <property type="entry name" value="Alpha-L RNA-binding motif"/>
    <property type="match status" value="1"/>
</dbReference>
<feature type="domain" description="RNA-binding S4" evidence="1">
    <location>
        <begin position="2"/>
        <end position="32"/>
    </location>
</feature>
<dbReference type="PROSITE" id="PS50889">
    <property type="entry name" value="S4"/>
    <property type="match status" value="1"/>
</dbReference>